<evidence type="ECO:0000313" key="3">
    <source>
        <dbReference type="EMBL" id="MFC4351273.1"/>
    </source>
</evidence>
<accession>A0ABV8UKE1</accession>
<reference evidence="4" key="1">
    <citation type="journal article" date="2019" name="Int. J. Syst. Evol. Microbiol.">
        <title>The Global Catalogue of Microorganisms (GCM) 10K type strain sequencing project: providing services to taxonomists for standard genome sequencing and annotation.</title>
        <authorList>
            <consortium name="The Broad Institute Genomics Platform"/>
            <consortium name="The Broad Institute Genome Sequencing Center for Infectious Disease"/>
            <person name="Wu L."/>
            <person name="Ma J."/>
        </authorList>
    </citation>
    <scope>NUCLEOTIDE SEQUENCE [LARGE SCALE GENOMIC DNA]</scope>
    <source>
        <strain evidence="4">CECT 8472</strain>
    </source>
</reference>
<dbReference type="PROSITE" id="PS51257">
    <property type="entry name" value="PROKAR_LIPOPROTEIN"/>
    <property type="match status" value="1"/>
</dbReference>
<name>A0ABV8UKE1_9PROT</name>
<gene>
    <name evidence="3" type="ORF">ACFOW6_06930</name>
</gene>
<feature type="chain" id="PRO_5045731109" description="Lipoprotein" evidence="2">
    <location>
        <begin position="23"/>
        <end position="147"/>
    </location>
</feature>
<evidence type="ECO:0000313" key="4">
    <source>
        <dbReference type="Proteomes" id="UP001595799"/>
    </source>
</evidence>
<dbReference type="RefSeq" id="WP_382421608.1">
    <property type="nucleotide sequence ID" value="NZ_JBHSCW010000003.1"/>
</dbReference>
<comment type="caution">
    <text evidence="3">The sequence shown here is derived from an EMBL/GenBank/DDBJ whole genome shotgun (WGS) entry which is preliminary data.</text>
</comment>
<feature type="signal peptide" evidence="2">
    <location>
        <begin position="1"/>
        <end position="22"/>
    </location>
</feature>
<organism evidence="3 4">
    <name type="scientific">Fodinicurvata halophila</name>
    <dbReference type="NCBI Taxonomy" id="1419723"/>
    <lineage>
        <taxon>Bacteria</taxon>
        <taxon>Pseudomonadati</taxon>
        <taxon>Pseudomonadota</taxon>
        <taxon>Alphaproteobacteria</taxon>
        <taxon>Rhodospirillales</taxon>
        <taxon>Rhodovibrionaceae</taxon>
        <taxon>Fodinicurvata</taxon>
    </lineage>
</organism>
<evidence type="ECO:0000256" key="1">
    <source>
        <dbReference type="SAM" id="MobiDB-lite"/>
    </source>
</evidence>
<proteinExistence type="predicted"/>
<keyword evidence="2" id="KW-0732">Signal</keyword>
<sequence>MKHLKLLLPLLLLLTLSGCGGAAVMLASAALSGLGGAVGGGMSSGMESTGGYRSPHTASGVQNGGQVDESIGQALQVSDQDVTNACRARLPEESNLPLAAGECEIRMTCLPGAQAPMRLRMCMPPDAGPDNVSAESDAASRPTDQAL</sequence>
<dbReference type="EMBL" id="JBHSCW010000003">
    <property type="protein sequence ID" value="MFC4351273.1"/>
    <property type="molecule type" value="Genomic_DNA"/>
</dbReference>
<feature type="region of interest" description="Disordered" evidence="1">
    <location>
        <begin position="124"/>
        <end position="147"/>
    </location>
</feature>
<keyword evidence="4" id="KW-1185">Reference proteome</keyword>
<dbReference type="Proteomes" id="UP001595799">
    <property type="component" value="Unassembled WGS sequence"/>
</dbReference>
<evidence type="ECO:0000256" key="2">
    <source>
        <dbReference type="SAM" id="SignalP"/>
    </source>
</evidence>
<evidence type="ECO:0008006" key="5">
    <source>
        <dbReference type="Google" id="ProtNLM"/>
    </source>
</evidence>
<protein>
    <recommendedName>
        <fullName evidence="5">Lipoprotein</fullName>
    </recommendedName>
</protein>